<evidence type="ECO:0000313" key="8">
    <source>
        <dbReference type="EMBL" id="RKP11855.1"/>
    </source>
</evidence>
<evidence type="ECO:0000256" key="2">
    <source>
        <dbReference type="ARBA" id="ARBA00006613"/>
    </source>
</evidence>
<evidence type="ECO:0000256" key="4">
    <source>
        <dbReference type="ARBA" id="ARBA00022737"/>
    </source>
</evidence>
<dbReference type="GO" id="GO:0030123">
    <property type="term" value="C:AP-3 adaptor complex"/>
    <property type="evidence" value="ECO:0007669"/>
    <property type="project" value="InterPro"/>
</dbReference>
<dbReference type="InterPro" id="IPR017105">
    <property type="entry name" value="AP3_complex_dsu"/>
</dbReference>
<dbReference type="SUPFAM" id="SSF48371">
    <property type="entry name" value="ARM repeat"/>
    <property type="match status" value="1"/>
</dbReference>
<dbReference type="InterPro" id="IPR011989">
    <property type="entry name" value="ARM-like"/>
</dbReference>
<dbReference type="PANTHER" id="PTHR22781">
    <property type="entry name" value="DELTA ADAPTIN-RELATED"/>
    <property type="match status" value="1"/>
</dbReference>
<evidence type="ECO:0000256" key="1">
    <source>
        <dbReference type="ARBA" id="ARBA00004308"/>
    </source>
</evidence>
<proteinExistence type="inferred from homology"/>
<dbReference type="GO" id="GO:0010008">
    <property type="term" value="C:endosome membrane"/>
    <property type="evidence" value="ECO:0007669"/>
    <property type="project" value="TreeGrafter"/>
</dbReference>
<protein>
    <submittedName>
        <fullName evidence="8">Clathrin/coatomer adaptor, adaptin-like protein</fullName>
    </submittedName>
</protein>
<evidence type="ECO:0000256" key="5">
    <source>
        <dbReference type="ARBA" id="ARBA00022927"/>
    </source>
</evidence>
<evidence type="ECO:0000259" key="7">
    <source>
        <dbReference type="Pfam" id="PF01602"/>
    </source>
</evidence>
<dbReference type="GO" id="GO:0006896">
    <property type="term" value="P:Golgi to vacuole transport"/>
    <property type="evidence" value="ECO:0007669"/>
    <property type="project" value="TreeGrafter"/>
</dbReference>
<dbReference type="OrthoDB" id="10264595at2759"/>
<keyword evidence="6" id="KW-0472">Membrane</keyword>
<name>A0A4P9XZI7_9FUNG</name>
<evidence type="ECO:0000313" key="9">
    <source>
        <dbReference type="Proteomes" id="UP000267251"/>
    </source>
</evidence>
<keyword evidence="3" id="KW-0813">Transport</keyword>
<evidence type="ECO:0000256" key="3">
    <source>
        <dbReference type="ARBA" id="ARBA00022448"/>
    </source>
</evidence>
<accession>A0A4P9XZI7</accession>
<gene>
    <name evidence="8" type="ORF">BJ684DRAFT_12336</name>
</gene>
<dbReference type="Proteomes" id="UP000267251">
    <property type="component" value="Unassembled WGS sequence"/>
</dbReference>
<dbReference type="PANTHER" id="PTHR22781:SF12">
    <property type="entry name" value="AP-3 COMPLEX SUBUNIT DELTA-1"/>
    <property type="match status" value="1"/>
</dbReference>
<keyword evidence="5" id="KW-0653">Protein transport</keyword>
<keyword evidence="9" id="KW-1185">Reference proteome</keyword>
<keyword evidence="4" id="KW-0677">Repeat</keyword>
<dbReference type="Gene3D" id="1.25.10.10">
    <property type="entry name" value="Leucine-rich Repeat Variant"/>
    <property type="match status" value="1"/>
</dbReference>
<comment type="subcellular location">
    <subcellularLocation>
        <location evidence="1">Endomembrane system</location>
    </subcellularLocation>
</comment>
<evidence type="ECO:0000256" key="6">
    <source>
        <dbReference type="ARBA" id="ARBA00023136"/>
    </source>
</evidence>
<reference evidence="9" key="1">
    <citation type="journal article" date="2018" name="Nat. Microbiol.">
        <title>Leveraging single-cell genomics to expand the fungal tree of life.</title>
        <authorList>
            <person name="Ahrendt S.R."/>
            <person name="Quandt C.A."/>
            <person name="Ciobanu D."/>
            <person name="Clum A."/>
            <person name="Salamov A."/>
            <person name="Andreopoulos B."/>
            <person name="Cheng J.F."/>
            <person name="Woyke T."/>
            <person name="Pelin A."/>
            <person name="Henrissat B."/>
            <person name="Reynolds N.K."/>
            <person name="Benny G.L."/>
            <person name="Smith M.E."/>
            <person name="James T.Y."/>
            <person name="Grigoriev I.V."/>
        </authorList>
    </citation>
    <scope>NUCLEOTIDE SEQUENCE [LARGE SCALE GENOMIC DNA]</scope>
</reference>
<dbReference type="InterPro" id="IPR016024">
    <property type="entry name" value="ARM-type_fold"/>
</dbReference>
<organism evidence="8 9">
    <name type="scientific">Piptocephalis cylindrospora</name>
    <dbReference type="NCBI Taxonomy" id="1907219"/>
    <lineage>
        <taxon>Eukaryota</taxon>
        <taxon>Fungi</taxon>
        <taxon>Fungi incertae sedis</taxon>
        <taxon>Zoopagomycota</taxon>
        <taxon>Zoopagomycotina</taxon>
        <taxon>Zoopagomycetes</taxon>
        <taxon>Zoopagales</taxon>
        <taxon>Piptocephalidaceae</taxon>
        <taxon>Piptocephalis</taxon>
    </lineage>
</organism>
<sequence length="355" mass="40209">MFEKSLTDLIQGLRANRRSEARYVASCIDECRQELSSTDLDLKTQAVLKISYLQMLGYSMDWASFHILEVMSQPRLRAKRLGYLAASLSFTRDTSVLMLATNLLQKDISSNDPVNVSVALNTLADIATPDLARDLSPHMQPLLSHPDIRLRKRASITMYKCCLQHPELLDPFFPLLCQNLEDTDQGVVGVVVNVVCELAKKYPSLCLPLAPPLFRLLVTSSNNWMLIKIVKLFGALVEREPRLVKKLASPLRQLLETTPALSLMHECVQTILAAERDRRELAEICVEKLRLLLENEDPNLKYVAMLTMAQMLQRYPRLVSMHHDIIVSCLDDPDLSIRTRALDLLLAMVRCVSLK</sequence>
<dbReference type="Pfam" id="PF01602">
    <property type="entry name" value="Adaptin_N"/>
    <property type="match status" value="1"/>
</dbReference>
<feature type="domain" description="Clathrin/coatomer adaptor adaptin-like N-terminal" evidence="7">
    <location>
        <begin position="21"/>
        <end position="350"/>
    </location>
</feature>
<dbReference type="InterPro" id="IPR002553">
    <property type="entry name" value="Clathrin/coatomer_adapt-like_N"/>
</dbReference>
<dbReference type="GO" id="GO:0006623">
    <property type="term" value="P:protein targeting to vacuole"/>
    <property type="evidence" value="ECO:0007669"/>
    <property type="project" value="TreeGrafter"/>
</dbReference>
<comment type="similarity">
    <text evidence="2">Belongs to the adaptor complexes large subunit family.</text>
</comment>
<dbReference type="AlphaFoldDB" id="A0A4P9XZI7"/>
<dbReference type="EMBL" id="KZ988614">
    <property type="protein sequence ID" value="RKP11855.1"/>
    <property type="molecule type" value="Genomic_DNA"/>
</dbReference>